<keyword evidence="3" id="KW-0158">Chromosome</keyword>
<evidence type="ECO:0000256" key="5">
    <source>
        <dbReference type="ARBA" id="ARBA00022679"/>
    </source>
</evidence>
<dbReference type="GO" id="GO:0032259">
    <property type="term" value="P:methylation"/>
    <property type="evidence" value="ECO:0007669"/>
    <property type="project" value="UniProtKB-KW"/>
</dbReference>
<protein>
    <submittedName>
        <fullName evidence="13">Uncharacterized protein</fullName>
    </submittedName>
</protein>
<evidence type="ECO:0000256" key="2">
    <source>
        <dbReference type="ARBA" id="ARBA00004286"/>
    </source>
</evidence>
<dbReference type="PROSITE" id="PS50280">
    <property type="entry name" value="SET"/>
    <property type="match status" value="1"/>
</dbReference>
<proteinExistence type="predicted"/>
<keyword evidence="7" id="KW-0156">Chromatin regulator</keyword>
<dbReference type="Pfam" id="PF00856">
    <property type="entry name" value="SET"/>
    <property type="match status" value="1"/>
</dbReference>
<dbReference type="InterPro" id="IPR003616">
    <property type="entry name" value="Post-SET_dom"/>
</dbReference>
<evidence type="ECO:0000313" key="13">
    <source>
        <dbReference type="Ensembl" id="ENSEBUP00000015766.1"/>
    </source>
</evidence>
<comment type="subcellular location">
    <subcellularLocation>
        <location evidence="2">Chromosome</location>
    </subcellularLocation>
    <subcellularLocation>
        <location evidence="1">Nucleus</location>
    </subcellularLocation>
</comment>
<name>A0A8C4QI89_EPTBU</name>
<keyword evidence="8" id="KW-0539">Nucleus</keyword>
<sequence>MLHQQEDRVRSSWARAKCDERQAGQGDGLRNGYIGVNNSFDMPGRFQGLQKRARSFNRQDSMCGCIGQKPFKLPKGAALMENETMDLGVCFSNRDRRSSFTKSPIDISGAETLTIMDTAGQTAKLSLNLQPVIKMDPKVVQLWFQNRAMRKQHKLEKEAHEGNARRDHIMDAERDNSVDVEGNSGVEENRKNMEHCGVVINIARAKQFWEYIVESDTVDNIFRPICNQIRNGTASDNLLQLAFNLVSSEDLQAHLTDCTSAIQQALIKSQSKLQCSLKVLQMMESHVDTVPRSHQKSDSIYPVPVLQTTESAEKPAPLAFLKDLSHGKEPVAISCVNEYDTSLPTNFTYCEHCCPLPPPHFTVTCKCVDGCLNECSCRLLTARGLVNQSDSLHNHPLPGYSNGLLLNGIDSGLVECNPGCKCREGTCSNRLVQYGLKARLQVFMTEGKGWGVRCLEDLQKGTFVCRFTGRLLLPNSASKGDGEFSSNEHCFRRDVSKDGMDVQESAPPDDHAENLVVCCISSEKEGNVSRFLNHSCDPNLFLQSVFVDTHDIKLPWLAFFTSRDISAGSELTWDYDYQEGSSKLHKIPCLCGSPKCCHWVLGMD</sequence>
<dbReference type="GeneTree" id="ENSGT00940000158209"/>
<dbReference type="PROSITE" id="PS50867">
    <property type="entry name" value="PRE_SET"/>
    <property type="match status" value="1"/>
</dbReference>
<dbReference type="InterPro" id="IPR051516">
    <property type="entry name" value="SETDB_methyltransferase"/>
</dbReference>
<dbReference type="GO" id="GO:0010629">
    <property type="term" value="P:negative regulation of gene expression"/>
    <property type="evidence" value="ECO:0007669"/>
    <property type="project" value="TreeGrafter"/>
</dbReference>
<feature type="domain" description="Pre-SET" evidence="11">
    <location>
        <begin position="363"/>
        <end position="435"/>
    </location>
</feature>
<dbReference type="PANTHER" id="PTHR46024:SF3">
    <property type="entry name" value="HISTONE-LYSINE N-METHYLTRANSFERASE SETDB2"/>
    <property type="match status" value="1"/>
</dbReference>
<dbReference type="InterPro" id="IPR007728">
    <property type="entry name" value="Pre-SET_dom"/>
</dbReference>
<dbReference type="SMART" id="SM00468">
    <property type="entry name" value="PreSET"/>
    <property type="match status" value="1"/>
</dbReference>
<evidence type="ECO:0000256" key="6">
    <source>
        <dbReference type="ARBA" id="ARBA00022691"/>
    </source>
</evidence>
<keyword evidence="4" id="KW-0489">Methyltransferase</keyword>
<dbReference type="InterPro" id="IPR046341">
    <property type="entry name" value="SET_dom_sf"/>
</dbReference>
<dbReference type="Gene3D" id="2.170.270.10">
    <property type="entry name" value="SET domain"/>
    <property type="match status" value="1"/>
</dbReference>
<keyword evidence="5" id="KW-0808">Transferase</keyword>
<accession>A0A8C4QI89</accession>
<dbReference type="PANTHER" id="PTHR46024">
    <property type="entry name" value="HISTONE-LYSINE N-METHYLTRANSFERASE EGGLESS"/>
    <property type="match status" value="1"/>
</dbReference>
<evidence type="ECO:0000256" key="4">
    <source>
        <dbReference type="ARBA" id="ARBA00022603"/>
    </source>
</evidence>
<dbReference type="AlphaFoldDB" id="A0A8C4QI89"/>
<dbReference type="GO" id="GO:0008270">
    <property type="term" value="F:zinc ion binding"/>
    <property type="evidence" value="ECO:0007669"/>
    <property type="project" value="InterPro"/>
</dbReference>
<dbReference type="InterPro" id="IPR001214">
    <property type="entry name" value="SET_dom"/>
</dbReference>
<evidence type="ECO:0000256" key="1">
    <source>
        <dbReference type="ARBA" id="ARBA00004123"/>
    </source>
</evidence>
<dbReference type="GO" id="GO:0070828">
    <property type="term" value="P:heterochromatin organization"/>
    <property type="evidence" value="ECO:0007669"/>
    <property type="project" value="TreeGrafter"/>
</dbReference>
<dbReference type="Proteomes" id="UP000694388">
    <property type="component" value="Unplaced"/>
</dbReference>
<dbReference type="SUPFAM" id="SSF82199">
    <property type="entry name" value="SET domain"/>
    <property type="match status" value="1"/>
</dbReference>
<feature type="domain" description="Post-SET" evidence="12">
    <location>
        <begin position="585"/>
        <end position="601"/>
    </location>
</feature>
<dbReference type="Pfam" id="PF05033">
    <property type="entry name" value="Pre-SET"/>
    <property type="match status" value="1"/>
</dbReference>
<dbReference type="GO" id="GO:0005634">
    <property type="term" value="C:nucleus"/>
    <property type="evidence" value="ECO:0007669"/>
    <property type="project" value="UniProtKB-SubCell"/>
</dbReference>
<feature type="domain" description="SET" evidence="10">
    <location>
        <begin position="438"/>
        <end position="576"/>
    </location>
</feature>
<dbReference type="PROSITE" id="PS50868">
    <property type="entry name" value="POST_SET"/>
    <property type="match status" value="1"/>
</dbReference>
<evidence type="ECO:0000259" key="11">
    <source>
        <dbReference type="PROSITE" id="PS50867"/>
    </source>
</evidence>
<evidence type="ECO:0000256" key="3">
    <source>
        <dbReference type="ARBA" id="ARBA00022454"/>
    </source>
</evidence>
<evidence type="ECO:0000256" key="8">
    <source>
        <dbReference type="ARBA" id="ARBA00023242"/>
    </source>
</evidence>
<evidence type="ECO:0000259" key="12">
    <source>
        <dbReference type="PROSITE" id="PS50868"/>
    </source>
</evidence>
<dbReference type="GO" id="GO:0005694">
    <property type="term" value="C:chromosome"/>
    <property type="evidence" value="ECO:0007669"/>
    <property type="project" value="UniProtKB-SubCell"/>
</dbReference>
<feature type="region of interest" description="Disordered" evidence="9">
    <location>
        <begin position="153"/>
        <end position="184"/>
    </location>
</feature>
<evidence type="ECO:0000256" key="7">
    <source>
        <dbReference type="ARBA" id="ARBA00022853"/>
    </source>
</evidence>
<feature type="compositionally biased region" description="Basic and acidic residues" evidence="9">
    <location>
        <begin position="155"/>
        <end position="177"/>
    </location>
</feature>
<dbReference type="SMART" id="SM00317">
    <property type="entry name" value="SET"/>
    <property type="match status" value="1"/>
</dbReference>
<reference evidence="13" key="1">
    <citation type="submission" date="2025-08" db="UniProtKB">
        <authorList>
            <consortium name="Ensembl"/>
        </authorList>
    </citation>
    <scope>IDENTIFICATION</scope>
</reference>
<dbReference type="GO" id="GO:0046974">
    <property type="term" value="F:histone H3K9 methyltransferase activity"/>
    <property type="evidence" value="ECO:0007669"/>
    <property type="project" value="TreeGrafter"/>
</dbReference>
<reference evidence="13" key="2">
    <citation type="submission" date="2025-09" db="UniProtKB">
        <authorList>
            <consortium name="Ensembl"/>
        </authorList>
    </citation>
    <scope>IDENTIFICATION</scope>
</reference>
<dbReference type="Ensembl" id="ENSEBUT00000016342.1">
    <property type="protein sequence ID" value="ENSEBUP00000015766.1"/>
    <property type="gene ID" value="ENSEBUG00000009920.1"/>
</dbReference>
<organism evidence="13 14">
    <name type="scientific">Eptatretus burgeri</name>
    <name type="common">Inshore hagfish</name>
    <dbReference type="NCBI Taxonomy" id="7764"/>
    <lineage>
        <taxon>Eukaryota</taxon>
        <taxon>Metazoa</taxon>
        <taxon>Chordata</taxon>
        <taxon>Craniata</taxon>
        <taxon>Vertebrata</taxon>
        <taxon>Cyclostomata</taxon>
        <taxon>Myxini</taxon>
        <taxon>Myxiniformes</taxon>
        <taxon>Myxinidae</taxon>
        <taxon>Eptatretinae</taxon>
        <taxon>Eptatretus</taxon>
    </lineage>
</organism>
<evidence type="ECO:0000256" key="9">
    <source>
        <dbReference type="SAM" id="MobiDB-lite"/>
    </source>
</evidence>
<evidence type="ECO:0000259" key="10">
    <source>
        <dbReference type="PROSITE" id="PS50280"/>
    </source>
</evidence>
<keyword evidence="14" id="KW-1185">Reference proteome</keyword>
<keyword evidence="6" id="KW-0949">S-adenosyl-L-methionine</keyword>
<evidence type="ECO:0000313" key="14">
    <source>
        <dbReference type="Proteomes" id="UP000694388"/>
    </source>
</evidence>